<dbReference type="InterPro" id="IPR051693">
    <property type="entry name" value="UPF0046_metallophosphoest"/>
</dbReference>
<dbReference type="PANTHER" id="PTHR12905">
    <property type="entry name" value="METALLOPHOSPHOESTERASE"/>
    <property type="match status" value="1"/>
</dbReference>
<gene>
    <name evidence="2" type="ORF">SAMN05444337_0233</name>
</gene>
<dbReference type="CDD" id="cd07379">
    <property type="entry name" value="MPP_239FB"/>
    <property type="match status" value="1"/>
</dbReference>
<proteinExistence type="predicted"/>
<dbReference type="OrthoDB" id="332939at2"/>
<dbReference type="RefSeq" id="WP_072780657.1">
    <property type="nucleotide sequence ID" value="NZ_CP045292.1"/>
</dbReference>
<dbReference type="Pfam" id="PF00149">
    <property type="entry name" value="Metallophos"/>
    <property type="match status" value="1"/>
</dbReference>
<dbReference type="InterPro" id="IPR029052">
    <property type="entry name" value="Metallo-depent_PP-like"/>
</dbReference>
<name>A0A1M6BYC5_9FLAO</name>
<dbReference type="STRING" id="683124.SAMN05444337_0233"/>
<dbReference type="PANTHER" id="PTHR12905:SF0">
    <property type="entry name" value="CALCINEURIN-LIKE PHOSPHOESTERASE DOMAIN-CONTAINING PROTEIN"/>
    <property type="match status" value="1"/>
</dbReference>
<keyword evidence="3" id="KW-1185">Reference proteome</keyword>
<evidence type="ECO:0000313" key="2">
    <source>
        <dbReference type="EMBL" id="SHI53799.1"/>
    </source>
</evidence>
<accession>A0A1M6BYC5</accession>
<organism evidence="2 3">
    <name type="scientific">Flavobacterium haoranii</name>
    <dbReference type="NCBI Taxonomy" id="683124"/>
    <lineage>
        <taxon>Bacteria</taxon>
        <taxon>Pseudomonadati</taxon>
        <taxon>Bacteroidota</taxon>
        <taxon>Flavobacteriia</taxon>
        <taxon>Flavobacteriales</taxon>
        <taxon>Flavobacteriaceae</taxon>
        <taxon>Flavobacterium</taxon>
    </lineage>
</organism>
<evidence type="ECO:0000259" key="1">
    <source>
        <dbReference type="Pfam" id="PF00149"/>
    </source>
</evidence>
<sequence length="209" mass="24321">MQITTISDTHGLHHQLQLSGGDLLIHAGDVCNRGTQEEAANFIDWFEKQPYTYKVFIAGNHDFFFEHFTQQEIQNILPKNIYYLNDSSIEIEGINIWGSPITPEFHNWAFNRKIGEEINKHWQLIPNNTDILITHGPSFGLLDKTFHNQNVGCVDLLKNVERVNPKYHIFGHIHEGFGVLEHLNTTFINTSSLDFNYKMRKTPFFNFNF</sequence>
<dbReference type="AlphaFoldDB" id="A0A1M6BYC5"/>
<feature type="domain" description="Calcineurin-like phosphoesterase" evidence="1">
    <location>
        <begin position="1"/>
        <end position="175"/>
    </location>
</feature>
<protein>
    <submittedName>
        <fullName evidence="2">Predicted phosphoesterase</fullName>
    </submittedName>
</protein>
<reference evidence="2 3" key="1">
    <citation type="submission" date="2016-11" db="EMBL/GenBank/DDBJ databases">
        <authorList>
            <person name="Jaros S."/>
            <person name="Januszkiewicz K."/>
            <person name="Wedrychowicz H."/>
        </authorList>
    </citation>
    <scope>NUCLEOTIDE SEQUENCE [LARGE SCALE GENOMIC DNA]</scope>
    <source>
        <strain evidence="2 3">DSM 22807</strain>
    </source>
</reference>
<dbReference type="GO" id="GO:0016787">
    <property type="term" value="F:hydrolase activity"/>
    <property type="evidence" value="ECO:0007669"/>
    <property type="project" value="InterPro"/>
</dbReference>
<dbReference type="Proteomes" id="UP000184232">
    <property type="component" value="Unassembled WGS sequence"/>
</dbReference>
<evidence type="ECO:0000313" key="3">
    <source>
        <dbReference type="Proteomes" id="UP000184232"/>
    </source>
</evidence>
<dbReference type="Gene3D" id="3.60.21.10">
    <property type="match status" value="1"/>
</dbReference>
<dbReference type="EMBL" id="FQZH01000001">
    <property type="protein sequence ID" value="SHI53799.1"/>
    <property type="molecule type" value="Genomic_DNA"/>
</dbReference>
<dbReference type="InterPro" id="IPR004843">
    <property type="entry name" value="Calcineurin-like_PHP"/>
</dbReference>
<dbReference type="SUPFAM" id="SSF56300">
    <property type="entry name" value="Metallo-dependent phosphatases"/>
    <property type="match status" value="1"/>
</dbReference>